<keyword evidence="1" id="KW-0812">Transmembrane</keyword>
<dbReference type="AlphaFoldDB" id="A0A7W7M5T3"/>
<feature type="transmembrane region" description="Helical" evidence="1">
    <location>
        <begin position="497"/>
        <end position="518"/>
    </location>
</feature>
<feature type="transmembrane region" description="Helical" evidence="1">
    <location>
        <begin position="392"/>
        <end position="414"/>
    </location>
</feature>
<proteinExistence type="predicted"/>
<accession>A0A7W7M5T3</accession>
<dbReference type="Proteomes" id="UP000546162">
    <property type="component" value="Unassembled WGS sequence"/>
</dbReference>
<keyword evidence="1" id="KW-0472">Membrane</keyword>
<evidence type="ECO:0000313" key="3">
    <source>
        <dbReference type="Proteomes" id="UP000546162"/>
    </source>
</evidence>
<keyword evidence="3" id="KW-1185">Reference proteome</keyword>
<feature type="transmembrane region" description="Helical" evidence="1">
    <location>
        <begin position="66"/>
        <end position="87"/>
    </location>
</feature>
<organism evidence="2 3">
    <name type="scientific">Actinoplanes octamycinicus</name>
    <dbReference type="NCBI Taxonomy" id="135948"/>
    <lineage>
        <taxon>Bacteria</taxon>
        <taxon>Bacillati</taxon>
        <taxon>Actinomycetota</taxon>
        <taxon>Actinomycetes</taxon>
        <taxon>Micromonosporales</taxon>
        <taxon>Micromonosporaceae</taxon>
        <taxon>Actinoplanes</taxon>
    </lineage>
</organism>
<feature type="transmembrane region" description="Helical" evidence="1">
    <location>
        <begin position="241"/>
        <end position="261"/>
    </location>
</feature>
<name>A0A7W7M5T3_9ACTN</name>
<dbReference type="RefSeq" id="WP_239177398.1">
    <property type="nucleotide sequence ID" value="NZ_BAABFG010000005.1"/>
</dbReference>
<feature type="transmembrane region" description="Helical" evidence="1">
    <location>
        <begin position="182"/>
        <end position="205"/>
    </location>
</feature>
<feature type="transmembrane region" description="Helical" evidence="1">
    <location>
        <begin position="31"/>
        <end position="54"/>
    </location>
</feature>
<reference evidence="2 3" key="1">
    <citation type="submission" date="2020-08" db="EMBL/GenBank/DDBJ databases">
        <title>Sequencing the genomes of 1000 actinobacteria strains.</title>
        <authorList>
            <person name="Klenk H.-P."/>
        </authorList>
    </citation>
    <scope>NUCLEOTIDE SEQUENCE [LARGE SCALE GENOMIC DNA]</scope>
    <source>
        <strain evidence="2 3">DSM 45809</strain>
    </source>
</reference>
<evidence type="ECO:0000256" key="1">
    <source>
        <dbReference type="SAM" id="Phobius"/>
    </source>
</evidence>
<evidence type="ECO:0000313" key="2">
    <source>
        <dbReference type="EMBL" id="MBB4738030.1"/>
    </source>
</evidence>
<feature type="transmembrane region" description="Helical" evidence="1">
    <location>
        <begin position="108"/>
        <end position="133"/>
    </location>
</feature>
<comment type="caution">
    <text evidence="2">The sequence shown here is derived from an EMBL/GenBank/DDBJ whole genome shotgun (WGS) entry which is preliminary data.</text>
</comment>
<sequence>MALTGEPGVWPFVRLKLRLTANGLRGRPARVALFLTGAGAATLLAVLGYAGFALPGALHDGRAAGMLLPFGGALLMLGWLFLPLLFFGVDETLDPARFALLPLRRRTLIAGLGASALVGLPALATLAATAGMVHTCARLGGPVAAVTEAFGVLGGLLLCVLLSRAVTSAFATALRSRRARDLATILLAVVAASAGPLQLLLLGLVNRADWDNVAALAEAGGWTPLGAPYSIGLDVAAGRAWAVPVKVLIVLAAVSGLILWWSRSLEQAMAGASAAGGRRVARGRADGRGPVAQLVFRGWPRTRFGALVARETRYWWRENRRRAGLVALTMAGLFLPITSMLGPDPRLAGGMAFMVGAVAPVALANQFGYDGSAYATNLAIGIPGRLEIHSRAAAHALVTVPLLVLVAVLAGLLAGDPAQIPARLGTLLAVYGTGLAVLLPISVRAAYALPESTGPFAVSSGGGLAKGLPSVAGMAGGIIGALPVVLAGYLLGPAWTWAGLPIGLGYAVATYLVGSGIAGDLLDRRMPEVLSAVS</sequence>
<protein>
    <submittedName>
        <fullName evidence="2">ABC-2 type transport system permease protein</fullName>
    </submittedName>
</protein>
<feature type="transmembrane region" description="Helical" evidence="1">
    <location>
        <begin position="426"/>
        <end position="447"/>
    </location>
</feature>
<feature type="transmembrane region" description="Helical" evidence="1">
    <location>
        <begin position="347"/>
        <end position="364"/>
    </location>
</feature>
<gene>
    <name evidence="2" type="ORF">BJY16_001489</name>
</gene>
<feature type="transmembrane region" description="Helical" evidence="1">
    <location>
        <begin position="139"/>
        <end position="162"/>
    </location>
</feature>
<dbReference type="EMBL" id="JACHNB010000001">
    <property type="protein sequence ID" value="MBB4738030.1"/>
    <property type="molecule type" value="Genomic_DNA"/>
</dbReference>
<keyword evidence="1" id="KW-1133">Transmembrane helix</keyword>
<feature type="transmembrane region" description="Helical" evidence="1">
    <location>
        <begin position="468"/>
        <end position="491"/>
    </location>
</feature>
<feature type="transmembrane region" description="Helical" evidence="1">
    <location>
        <begin position="323"/>
        <end position="341"/>
    </location>
</feature>